<reference evidence="4" key="1">
    <citation type="submission" date="2016-11" db="UniProtKB">
        <authorList>
            <consortium name="WormBaseParasite"/>
        </authorList>
    </citation>
    <scope>IDENTIFICATION</scope>
</reference>
<feature type="transmembrane region" description="Helical" evidence="1">
    <location>
        <begin position="261"/>
        <end position="282"/>
    </location>
</feature>
<keyword evidence="1" id="KW-0812">Transmembrane</keyword>
<evidence type="ECO:0000259" key="2">
    <source>
        <dbReference type="Pfam" id="PF09324"/>
    </source>
</evidence>
<dbReference type="InterPro" id="IPR016024">
    <property type="entry name" value="ARM-type_fold"/>
</dbReference>
<feature type="domain" description="Mon2/Sec7/BIG1-like HDS" evidence="2">
    <location>
        <begin position="1191"/>
        <end position="1254"/>
    </location>
</feature>
<keyword evidence="1" id="KW-1133">Transmembrane helix</keyword>
<keyword evidence="1" id="KW-0472">Membrane</keyword>
<evidence type="ECO:0000313" key="3">
    <source>
        <dbReference type="Proteomes" id="UP000095284"/>
    </source>
</evidence>
<dbReference type="InterPro" id="IPR015403">
    <property type="entry name" value="Mon2/Sec7/BIG1-like_HDS"/>
</dbReference>
<accession>A0A1I7S884</accession>
<dbReference type="Proteomes" id="UP000095284">
    <property type="component" value="Unplaced"/>
</dbReference>
<dbReference type="eggNOG" id="KOG1846">
    <property type="taxonomic scope" value="Eukaryota"/>
</dbReference>
<dbReference type="Pfam" id="PF09324">
    <property type="entry name" value="Sec7-like_HDS"/>
    <property type="match status" value="1"/>
</dbReference>
<dbReference type="SUPFAM" id="SSF48371">
    <property type="entry name" value="ARM repeat"/>
    <property type="match status" value="1"/>
</dbReference>
<organism evidence="3 4">
    <name type="scientific">Bursaphelenchus xylophilus</name>
    <name type="common">Pinewood nematode worm</name>
    <name type="synonym">Aphelenchoides xylophilus</name>
    <dbReference type="NCBI Taxonomy" id="6326"/>
    <lineage>
        <taxon>Eukaryota</taxon>
        <taxon>Metazoa</taxon>
        <taxon>Ecdysozoa</taxon>
        <taxon>Nematoda</taxon>
        <taxon>Chromadorea</taxon>
        <taxon>Rhabditida</taxon>
        <taxon>Tylenchina</taxon>
        <taxon>Tylenchomorpha</taxon>
        <taxon>Aphelenchoidea</taxon>
        <taxon>Aphelenchoididae</taxon>
        <taxon>Bursaphelenchus</taxon>
    </lineage>
</organism>
<name>A0A1I7S884_BURXY</name>
<proteinExistence type="predicted"/>
<dbReference type="WBParaSite" id="BXY_0922700.1">
    <property type="protein sequence ID" value="BXY_0922700.1"/>
    <property type="gene ID" value="BXY_0922700"/>
</dbReference>
<sequence length="1659" mass="185193">MDDSAMKTLVKSLLMCSVFDGLQPQSAELKVFDFKGGAIEMKTIHWNGTIEKKTIDIELTDGTVDGANVQMVAKGEDIALGGEVRTKNRNGLPINCPAAGNTDKIRAVTRRVLCYPEFEVYRVQDKLYGIASAAARETFIFGLDGNEIESARIPVVVDDKLGVNQVNGTYVYKDGDGKCQEVTVGPLSPPWKSKPCAGGNITLVANENSEWYHVQYLEVVHNCLNSTIPGDKLKKAYVRFFSDGSSDMDYSEAVLWTSRRLTHIGIFNGVFILLILIGLSVVCFSERKAIAGCLRKRKKRGKGPEDGREHQNGGVEESIKIPAVPIPEKRKKCFHIFDLILNSNKQKLVPLAVEGLQQLLRDSALLSESATKKAEDSLCSQMLRCLKPLPQWDKQYQCQILTIIVQVISLNEVTVNLSDVHEALQICTSTFSSEDTSVRLAVRAAITQMLNSFCSNRHCKIIRQASVESMCQSNHNQEEIAVFMEMQALLSKVHEKLASAQSAEDLQLALDSVYSILSAQPGNCFKYMPLYNVLSTELVPSMLCLLHSSDERPPPAKSLLSRTATTPVSLTIFNSPELARSFYQVVEQLLRLLSRAPDAEPMVLELLRTAIVFPSVSRRGEALKLLKRTFSTQSRFLEFMDLCAKEPQFWPLILSCLEECVKQGSTETAIDAVKATSALFNGLNGQLNPKLMDQHNTLVFEILKTANNARGHGRVGAGMIQISRQRKKEKLNEESAKLFVTKLKENVKAWSELDIAEDVDKKILEFSESISNEFSQLEPEEGESPAFLNTDTAYLTTYAALSFGLRLKTSEPEKALFFDQINGSGCMIYAKDQWLNSIFDYLLDADLFDEIPAPENTVLYQAVDDYDGYNGQKMSFVRKEEEIEVADVRYQYFRQWLKDMFAASWSTILYLLTKFSLSLDRKNMADKIQIDATEATFDATLSLMYLLMKLRLSSELIWVFERIGEEICLLEDLREFIYQNIGLETKKPWRINRIDALCLGILLDHSIDVGVLSPQSLKYTVRVIEYIVELERYSFRLTKTANTTYDANETSLNGLLSKVSQNELSLATVGRVLDELMLKIDTFFDTASKSLNLHALCHLLKFLCTADEDNLRNIEITQSKNAVDVIISSCALPRISRIVTGSVQGRPQIHLMRIWGAVKEHLVEAASSKYPVEINKLALSAIYDIIRAMLNSETNGSTFSQSLFNAYLDIVCFNVCNEETQEHVVSNLATFIEDSPDQLGSGWKPLFGALKAIRISPAKEAADDEVVYSPLTSANYAVLDVFKKYMSITDGEIVLPTAMEFIHCMVHYLQSTDGLDQRVDFSIFIICATIIPSLQKWSRREVDGFVPSSQISVSARNLKQAATVVTEMVGEIISNAPSNPSSEALAYDIFSFFNELLSHSSPFVAGTGSACFRHLVNSFGKDFEENVWEVVCSSLWKAICLSLIPIRKLIAKFVPNSVDLNGDIGEVHVVVKENCRQLDLTEFKIMCHQIFQIESTKSPQNKSIDLEVEMSKIQFNYVFVFRPKGTEKVAQADRAVSMDEIISGLMSAQALLQLFSQLLVGQVHSSQLGESITRTLSCPQGDKPLASALSQKQLGVLVACLDGINCVADEFDVRPALKYLLQKLINGDQPANLYRLSVASKAIKLQTVFELAKQGEPTK</sequence>
<protein>
    <submittedName>
        <fullName evidence="4">Vitellogenin domain-containing protein</fullName>
    </submittedName>
</protein>
<evidence type="ECO:0000313" key="4">
    <source>
        <dbReference type="WBParaSite" id="BXY_0922700.1"/>
    </source>
</evidence>
<evidence type="ECO:0000256" key="1">
    <source>
        <dbReference type="SAM" id="Phobius"/>
    </source>
</evidence>